<gene>
    <name evidence="3" type="ORF">EC957_002820</name>
</gene>
<protein>
    <recommendedName>
        <fullName evidence="2">Membrane anchor Opy2 N-terminal domain-containing protein</fullName>
    </recommendedName>
</protein>
<evidence type="ECO:0000313" key="3">
    <source>
        <dbReference type="EMBL" id="KAF9549755.1"/>
    </source>
</evidence>
<proteinExistence type="predicted"/>
<dbReference type="AlphaFoldDB" id="A0A9P6K7D6"/>
<evidence type="ECO:0000313" key="4">
    <source>
        <dbReference type="Proteomes" id="UP000723463"/>
    </source>
</evidence>
<evidence type="ECO:0000259" key="2">
    <source>
        <dbReference type="Pfam" id="PF09463"/>
    </source>
</evidence>
<organism evidence="3 4">
    <name type="scientific">Mortierella hygrophila</name>
    <dbReference type="NCBI Taxonomy" id="979708"/>
    <lineage>
        <taxon>Eukaryota</taxon>
        <taxon>Fungi</taxon>
        <taxon>Fungi incertae sedis</taxon>
        <taxon>Mucoromycota</taxon>
        <taxon>Mortierellomycotina</taxon>
        <taxon>Mortierellomycetes</taxon>
        <taxon>Mortierellales</taxon>
        <taxon>Mortierellaceae</taxon>
        <taxon>Mortierella</taxon>
    </lineage>
</organism>
<comment type="caution">
    <text evidence="3">The sequence shown here is derived from an EMBL/GenBank/DDBJ whole genome shotgun (WGS) entry which is preliminary data.</text>
</comment>
<keyword evidence="4" id="KW-1185">Reference proteome</keyword>
<sequence>MIAAKALQILFFFLAVLVMLGASVDAAPATTKRCIQCFAPPTCPPCNKDQVCKIIPASCHDCGSGECIPL</sequence>
<reference evidence="3" key="1">
    <citation type="journal article" date="2020" name="Fungal Divers.">
        <title>Resolving the Mortierellaceae phylogeny through synthesis of multi-gene phylogenetics and phylogenomics.</title>
        <authorList>
            <person name="Vandepol N."/>
            <person name="Liber J."/>
            <person name="Desiro A."/>
            <person name="Na H."/>
            <person name="Kennedy M."/>
            <person name="Barry K."/>
            <person name="Grigoriev I.V."/>
            <person name="Miller A.N."/>
            <person name="O'Donnell K."/>
            <person name="Stajich J.E."/>
            <person name="Bonito G."/>
        </authorList>
    </citation>
    <scope>NUCLEOTIDE SEQUENCE</scope>
    <source>
        <strain evidence="3">NRRL 2591</strain>
    </source>
</reference>
<dbReference type="Proteomes" id="UP000723463">
    <property type="component" value="Unassembled WGS sequence"/>
</dbReference>
<dbReference type="Pfam" id="PF09463">
    <property type="entry name" value="Opy2"/>
    <property type="match status" value="1"/>
</dbReference>
<name>A0A9P6K7D6_9FUNG</name>
<accession>A0A9P6K7D6</accession>
<evidence type="ECO:0000256" key="1">
    <source>
        <dbReference type="SAM" id="SignalP"/>
    </source>
</evidence>
<dbReference type="InterPro" id="IPR018571">
    <property type="entry name" value="Membrane_anchor_Opy2_N"/>
</dbReference>
<feature type="domain" description="Membrane anchor Opy2 N-terminal" evidence="2">
    <location>
        <begin position="34"/>
        <end position="67"/>
    </location>
</feature>
<keyword evidence="1" id="KW-0732">Signal</keyword>
<dbReference type="EMBL" id="JAAAXW010000016">
    <property type="protein sequence ID" value="KAF9549755.1"/>
    <property type="molecule type" value="Genomic_DNA"/>
</dbReference>
<feature type="chain" id="PRO_5040433190" description="Membrane anchor Opy2 N-terminal domain-containing protein" evidence="1">
    <location>
        <begin position="27"/>
        <end position="70"/>
    </location>
</feature>
<feature type="signal peptide" evidence="1">
    <location>
        <begin position="1"/>
        <end position="26"/>
    </location>
</feature>